<reference evidence="3" key="2">
    <citation type="submission" date="2021-02" db="EMBL/GenBank/DDBJ databases">
        <title>Aspergillus puulaauensis MK2 genome sequence.</title>
        <authorList>
            <person name="Futagami T."/>
            <person name="Mori K."/>
            <person name="Kadooka C."/>
            <person name="Tanaka T."/>
        </authorList>
    </citation>
    <scope>NUCLEOTIDE SEQUENCE</scope>
    <source>
        <strain evidence="3">MK2</strain>
    </source>
</reference>
<keyword evidence="4" id="KW-1185">Reference proteome</keyword>
<dbReference type="Gene3D" id="3.30.420.40">
    <property type="match status" value="1"/>
</dbReference>
<evidence type="ECO:0000313" key="3">
    <source>
        <dbReference type="EMBL" id="BCS21528.1"/>
    </source>
</evidence>
<dbReference type="GO" id="GO:0005524">
    <property type="term" value="F:ATP binding"/>
    <property type="evidence" value="ECO:0007669"/>
    <property type="project" value="UniProtKB-KW"/>
</dbReference>
<dbReference type="PANTHER" id="PTHR14187">
    <property type="entry name" value="ALPHA KINASE/ELONGATION FACTOR 2 KINASE"/>
    <property type="match status" value="1"/>
</dbReference>
<dbReference type="RefSeq" id="XP_041553722.1">
    <property type="nucleotide sequence ID" value="XM_041700770.1"/>
</dbReference>
<dbReference type="SUPFAM" id="SSF53067">
    <property type="entry name" value="Actin-like ATPase domain"/>
    <property type="match status" value="2"/>
</dbReference>
<keyword evidence="2" id="KW-0067">ATP-binding</keyword>
<dbReference type="GO" id="GO:0140662">
    <property type="term" value="F:ATP-dependent protein folding chaperone"/>
    <property type="evidence" value="ECO:0007669"/>
    <property type="project" value="InterPro"/>
</dbReference>
<keyword evidence="1" id="KW-0547">Nucleotide-binding</keyword>
<evidence type="ECO:0000256" key="1">
    <source>
        <dbReference type="ARBA" id="ARBA00022741"/>
    </source>
</evidence>
<dbReference type="InterPro" id="IPR013126">
    <property type="entry name" value="Hsp_70_fam"/>
</dbReference>
<name>A0A7R7XIF3_9EURO</name>
<evidence type="ECO:0000256" key="2">
    <source>
        <dbReference type="ARBA" id="ARBA00022840"/>
    </source>
</evidence>
<dbReference type="EMBL" id="AP024444">
    <property type="protein sequence ID" value="BCS21528.1"/>
    <property type="molecule type" value="Genomic_DNA"/>
</dbReference>
<dbReference type="AlphaFoldDB" id="A0A7R7XIF3"/>
<dbReference type="GeneID" id="64971533"/>
<dbReference type="CDD" id="cd10170">
    <property type="entry name" value="ASKHA_NBD_HSP70"/>
    <property type="match status" value="1"/>
</dbReference>
<reference evidence="3" key="1">
    <citation type="submission" date="2021-01" db="EMBL/GenBank/DDBJ databases">
        <authorList>
            <consortium name="Aspergillus puulaauensis MK2 genome sequencing consortium"/>
            <person name="Kazuki M."/>
            <person name="Futagami T."/>
        </authorList>
    </citation>
    <scope>NUCLEOTIDE SEQUENCE</scope>
    <source>
        <strain evidence="3">MK2</strain>
    </source>
</reference>
<evidence type="ECO:0008006" key="5">
    <source>
        <dbReference type="Google" id="ProtNLM"/>
    </source>
</evidence>
<dbReference type="PANTHER" id="PTHR14187:SF5">
    <property type="entry name" value="HEAT SHOCK 70 KDA PROTEIN 12A"/>
    <property type="match status" value="1"/>
</dbReference>
<accession>A0A7R7XIF3</accession>
<dbReference type="Pfam" id="PF00012">
    <property type="entry name" value="HSP70"/>
    <property type="match status" value="1"/>
</dbReference>
<protein>
    <recommendedName>
        <fullName evidence="5">Actin-like ATPase domain-containing protein</fullName>
    </recommendedName>
</protein>
<dbReference type="Proteomes" id="UP000654913">
    <property type="component" value="Chromosome 2"/>
</dbReference>
<dbReference type="OrthoDB" id="2963168at2759"/>
<organism evidence="3 4">
    <name type="scientific">Aspergillus puulaauensis</name>
    <dbReference type="NCBI Taxonomy" id="1220207"/>
    <lineage>
        <taxon>Eukaryota</taxon>
        <taxon>Fungi</taxon>
        <taxon>Dikarya</taxon>
        <taxon>Ascomycota</taxon>
        <taxon>Pezizomycotina</taxon>
        <taxon>Eurotiomycetes</taxon>
        <taxon>Eurotiomycetidae</taxon>
        <taxon>Eurotiales</taxon>
        <taxon>Aspergillaceae</taxon>
        <taxon>Aspergillus</taxon>
    </lineage>
</organism>
<dbReference type="KEGG" id="apuu:APUU_21960S"/>
<gene>
    <name evidence="3" type="ORF">APUU_21960S</name>
</gene>
<evidence type="ECO:0000313" key="4">
    <source>
        <dbReference type="Proteomes" id="UP000654913"/>
    </source>
</evidence>
<dbReference type="InterPro" id="IPR043129">
    <property type="entry name" value="ATPase_NBD"/>
</dbReference>
<sequence>MPRDDGDGFMTRSSEVRKEGKFRGLMNRLRKEQNAAFHNCLIIGLDFGTTYSGASWITMADFGKDDINIVTRWPGTTHEEAKTPTRLYYEFEGDRPQWGFQVPAHLDAIEWFKLLLLRDEDMWESLRASDHIMRTRRMLRESRKTAQDCVADYLRALWEHTLAEILKVRKKYLIEALQFHVVLTVPAIWKDYARTSMTEAARKAGILDPRRAGETTLTFAPEPEAAALASLIEREGRLDSEDVYLICDAGGGTVDVITYKIGSTMPLRLHEAVEGAGNVCGGIFIDEDFKIQLRNRLGRKFSMLSAVDINRILKAEWEYSIKPQYSKRNGKAEYLVSLKKTPLTGPDLNDTRPGLPPIRDGYIHFSNSNIGQAFTNTAVPGLEELLDSQIKKAKNKGLKVKGIILAGGLGSSRFLYEHLEQRYSGGGIEIWQSTPDRTRTAICRGAILKGLMDAPLENRVEDYTTPGVLSTVSRVSIGVPANRPWDPSIHSKQDKWYDEQEGTYKARRQMDWYLKKGEDVAKAHPIREEYYRLYEDEDEFYASNFSVTIYQHDGDTPPVRWSERLSELCTITGKLRGCDYSELEDFKGKGGKWYKRFDYALEMVPSGASTQFTIYYGKSRIGSEHAEVQYQ</sequence>
<proteinExistence type="predicted"/>